<name>A0A223I0I9_THETR</name>
<protein>
    <submittedName>
        <fullName evidence="1">Phosphoglycolate phosphatase</fullName>
    </submittedName>
</protein>
<dbReference type="GeneID" id="93865697"/>
<proteinExistence type="predicted"/>
<dbReference type="AlphaFoldDB" id="A0A223I0I9"/>
<organism evidence="1 2">
    <name type="scientific">Thermoanaerobacterium thermosaccharolyticum</name>
    <name type="common">Clostridium thermosaccharolyticum</name>
    <dbReference type="NCBI Taxonomy" id="1517"/>
    <lineage>
        <taxon>Bacteria</taxon>
        <taxon>Bacillati</taxon>
        <taxon>Bacillota</taxon>
        <taxon>Clostridia</taxon>
        <taxon>Thermoanaerobacterales</taxon>
        <taxon>Thermoanaerobacteraceae</taxon>
        <taxon>Thermoanaerobacterium</taxon>
    </lineage>
</organism>
<dbReference type="Proteomes" id="UP000214975">
    <property type="component" value="Chromosome"/>
</dbReference>
<dbReference type="RefSeq" id="WP_257789815.1">
    <property type="nucleotide sequence ID" value="NZ_CP016893.1"/>
</dbReference>
<evidence type="ECO:0000313" key="2">
    <source>
        <dbReference type="Proteomes" id="UP000214975"/>
    </source>
</evidence>
<gene>
    <name evidence="1" type="ORF">Thert_02125</name>
</gene>
<reference evidence="1 2" key="1">
    <citation type="submission" date="2016-08" db="EMBL/GenBank/DDBJ databases">
        <title>A novel genetic cassette of butanologenic Thermoanaerobacterium thermosaccharolyticum that directly convert cellulose to butanol.</title>
        <authorList>
            <person name="Li T."/>
            <person name="He J."/>
        </authorList>
    </citation>
    <scope>NUCLEOTIDE SEQUENCE [LARGE SCALE GENOMIC DNA]</scope>
    <source>
        <strain evidence="1 2">TG57</strain>
    </source>
</reference>
<evidence type="ECO:0000313" key="1">
    <source>
        <dbReference type="EMBL" id="AST58064.1"/>
    </source>
</evidence>
<dbReference type="EMBL" id="CP016893">
    <property type="protein sequence ID" value="AST58064.1"/>
    <property type="molecule type" value="Genomic_DNA"/>
</dbReference>
<sequence>MNKVIIECNDLIDKYGLNEENILKQLHSMNIEKGAEDFVIM</sequence>
<accession>A0A223I0I9</accession>